<protein>
    <submittedName>
        <fullName evidence="1">Uncharacterized protein</fullName>
    </submittedName>
</protein>
<name>G0N533_CAEBE</name>
<dbReference type="OrthoDB" id="10330979at2759"/>
<dbReference type="OMA" id="INIVCKV"/>
<keyword evidence="2" id="KW-1185">Reference proteome</keyword>
<sequence length="189" mass="22299">MYDFFRKRGVLAFIHDHKKDSPRIDCFFETINIVCKVDKNEPPLCIKTDEQSQHSWTLAMKSKCVLLFQSESVTHSDSMRGIPMDLENSSAGFTLLKTWFVLYGGYMNLRSNINAKSDRLHVEWIPPKYWTTRDQHKVYWKWKNLKTVLDKTPGVLSHNLFIGKKFHLMEPLRNSAPDFRLLVDRMNLF</sequence>
<evidence type="ECO:0000313" key="2">
    <source>
        <dbReference type="Proteomes" id="UP000008068"/>
    </source>
</evidence>
<dbReference type="HOGENOM" id="CLU_1435623_0_0_1"/>
<dbReference type="EMBL" id="GL379839">
    <property type="protein sequence ID" value="EGT53028.1"/>
    <property type="molecule type" value="Genomic_DNA"/>
</dbReference>
<evidence type="ECO:0000313" key="1">
    <source>
        <dbReference type="EMBL" id="EGT53028.1"/>
    </source>
</evidence>
<dbReference type="InParanoid" id="G0N533"/>
<dbReference type="AlphaFoldDB" id="G0N533"/>
<accession>G0N533</accession>
<organism evidence="2">
    <name type="scientific">Caenorhabditis brenneri</name>
    <name type="common">Nematode worm</name>
    <dbReference type="NCBI Taxonomy" id="135651"/>
    <lineage>
        <taxon>Eukaryota</taxon>
        <taxon>Metazoa</taxon>
        <taxon>Ecdysozoa</taxon>
        <taxon>Nematoda</taxon>
        <taxon>Chromadorea</taxon>
        <taxon>Rhabditida</taxon>
        <taxon>Rhabditina</taxon>
        <taxon>Rhabditomorpha</taxon>
        <taxon>Rhabditoidea</taxon>
        <taxon>Rhabditidae</taxon>
        <taxon>Peloderinae</taxon>
        <taxon>Caenorhabditis</taxon>
    </lineage>
</organism>
<proteinExistence type="predicted"/>
<gene>
    <name evidence="1" type="ORF">CAEBREN_03295</name>
</gene>
<reference evidence="2" key="1">
    <citation type="submission" date="2011-07" db="EMBL/GenBank/DDBJ databases">
        <authorList>
            <consortium name="Caenorhabditis brenneri Sequencing and Analysis Consortium"/>
            <person name="Wilson R.K."/>
        </authorList>
    </citation>
    <scope>NUCLEOTIDE SEQUENCE [LARGE SCALE GENOMIC DNA]</scope>
    <source>
        <strain evidence="2">PB2801</strain>
    </source>
</reference>
<dbReference type="Proteomes" id="UP000008068">
    <property type="component" value="Unassembled WGS sequence"/>
</dbReference>
<dbReference type="eggNOG" id="ENOG502TIJR">
    <property type="taxonomic scope" value="Eukaryota"/>
</dbReference>